<dbReference type="AlphaFoldDB" id="A0A9N8D6P6"/>
<organism evidence="1 2">
    <name type="scientific">Seminavis robusta</name>
    <dbReference type="NCBI Taxonomy" id="568900"/>
    <lineage>
        <taxon>Eukaryota</taxon>
        <taxon>Sar</taxon>
        <taxon>Stramenopiles</taxon>
        <taxon>Ochrophyta</taxon>
        <taxon>Bacillariophyta</taxon>
        <taxon>Bacillariophyceae</taxon>
        <taxon>Bacillariophycidae</taxon>
        <taxon>Naviculales</taxon>
        <taxon>Naviculaceae</taxon>
        <taxon>Seminavis</taxon>
    </lineage>
</organism>
<evidence type="ECO:0000313" key="1">
    <source>
        <dbReference type="EMBL" id="CAB9496215.1"/>
    </source>
</evidence>
<accession>A0A9N8D6P6</accession>
<name>A0A9N8D6P6_9STRA</name>
<protein>
    <submittedName>
        <fullName evidence="1">Uncharacterized protein</fullName>
    </submittedName>
</protein>
<dbReference type="Proteomes" id="UP001153069">
    <property type="component" value="Unassembled WGS sequence"/>
</dbReference>
<dbReference type="EMBL" id="CAICTM010000002">
    <property type="protein sequence ID" value="CAB9496215.1"/>
    <property type="molecule type" value="Genomic_DNA"/>
</dbReference>
<proteinExistence type="predicted"/>
<evidence type="ECO:0000313" key="2">
    <source>
        <dbReference type="Proteomes" id="UP001153069"/>
    </source>
</evidence>
<reference evidence="1" key="1">
    <citation type="submission" date="2020-06" db="EMBL/GenBank/DDBJ databases">
        <authorList>
            <consortium name="Plant Systems Biology data submission"/>
        </authorList>
    </citation>
    <scope>NUCLEOTIDE SEQUENCE</scope>
    <source>
        <strain evidence="1">D6</strain>
    </source>
</reference>
<comment type="caution">
    <text evidence="1">The sequence shown here is derived from an EMBL/GenBank/DDBJ whole genome shotgun (WGS) entry which is preliminary data.</text>
</comment>
<sequence length="252" mass="28532">MMSSSVKTIELRLRGSKYGPMVYSPEPQSDEESTEAVRVVKPTPASSPVVVEEDIYSMMNLDFALELSHDDEYYTCPKPETIKPVVVVEHESVPTLDNDEWMAMNLEFACDSRHDDMEEDVVVPVVTPRSTTPTAEESFGDYGVWWDTTELDDKLNAEAMNQMNQDFALESSHDEECYISLTKPNTVKPVVPLAHESVPTLADEEWMAMNQDFACDFRHDDMVEEVPVLVASTKTITPATQEPYGDYGVWWE</sequence>
<gene>
    <name evidence="1" type="ORF">SEMRO_2_G001910.1</name>
</gene>
<keyword evidence="2" id="KW-1185">Reference proteome</keyword>